<dbReference type="EMBL" id="JAIRBM010000011">
    <property type="protein sequence ID" value="MBZ6077607.1"/>
    <property type="molecule type" value="Genomic_DNA"/>
</dbReference>
<accession>A0ABS7VRN4</accession>
<dbReference type="SMART" id="SM00342">
    <property type="entry name" value="HTH_ARAC"/>
    <property type="match status" value="1"/>
</dbReference>
<keyword evidence="6" id="KW-1185">Reference proteome</keyword>
<evidence type="ECO:0000259" key="4">
    <source>
        <dbReference type="PROSITE" id="PS01124"/>
    </source>
</evidence>
<evidence type="ECO:0000256" key="3">
    <source>
        <dbReference type="ARBA" id="ARBA00023163"/>
    </source>
</evidence>
<keyword evidence="2" id="KW-0238">DNA-binding</keyword>
<proteinExistence type="predicted"/>
<gene>
    <name evidence="5" type="ORF">K9B37_15110</name>
</gene>
<dbReference type="PANTHER" id="PTHR46796:SF6">
    <property type="entry name" value="ARAC SUBFAMILY"/>
    <property type="match status" value="1"/>
</dbReference>
<comment type="caution">
    <text evidence="5">The sequence shown here is derived from an EMBL/GenBank/DDBJ whole genome shotgun (WGS) entry which is preliminary data.</text>
</comment>
<dbReference type="PANTHER" id="PTHR46796">
    <property type="entry name" value="HTH-TYPE TRANSCRIPTIONAL ACTIVATOR RHAS-RELATED"/>
    <property type="match status" value="1"/>
</dbReference>
<evidence type="ECO:0000256" key="2">
    <source>
        <dbReference type="ARBA" id="ARBA00023125"/>
    </source>
</evidence>
<dbReference type="PROSITE" id="PS01124">
    <property type="entry name" value="HTH_ARAC_FAMILY_2"/>
    <property type="match status" value="1"/>
</dbReference>
<dbReference type="RefSeq" id="WP_224314170.1">
    <property type="nucleotide sequence ID" value="NZ_JAIRBM010000011.1"/>
</dbReference>
<protein>
    <submittedName>
        <fullName evidence="5">Helix-turn-helix transcriptional regulator</fullName>
    </submittedName>
</protein>
<dbReference type="Proteomes" id="UP000704176">
    <property type="component" value="Unassembled WGS sequence"/>
</dbReference>
<evidence type="ECO:0000256" key="1">
    <source>
        <dbReference type="ARBA" id="ARBA00023015"/>
    </source>
</evidence>
<keyword evidence="1" id="KW-0805">Transcription regulation</keyword>
<dbReference type="InterPro" id="IPR018060">
    <property type="entry name" value="HTH_AraC"/>
</dbReference>
<dbReference type="Pfam" id="PF12833">
    <property type="entry name" value="HTH_18"/>
    <property type="match status" value="1"/>
</dbReference>
<organism evidence="5 6">
    <name type="scientific">Microvirga puerhi</name>
    <dbReference type="NCBI Taxonomy" id="2876078"/>
    <lineage>
        <taxon>Bacteria</taxon>
        <taxon>Pseudomonadati</taxon>
        <taxon>Pseudomonadota</taxon>
        <taxon>Alphaproteobacteria</taxon>
        <taxon>Hyphomicrobiales</taxon>
        <taxon>Methylobacteriaceae</taxon>
        <taxon>Microvirga</taxon>
    </lineage>
</organism>
<evidence type="ECO:0000313" key="6">
    <source>
        <dbReference type="Proteomes" id="UP000704176"/>
    </source>
</evidence>
<feature type="domain" description="HTH araC/xylS-type" evidence="4">
    <location>
        <begin position="103"/>
        <end position="204"/>
    </location>
</feature>
<dbReference type="InterPro" id="IPR009057">
    <property type="entry name" value="Homeodomain-like_sf"/>
</dbReference>
<dbReference type="SUPFAM" id="SSF46689">
    <property type="entry name" value="Homeodomain-like"/>
    <property type="match status" value="1"/>
</dbReference>
<name>A0ABS7VRN4_9HYPH</name>
<keyword evidence="3" id="KW-0804">Transcription</keyword>
<reference evidence="5 6" key="1">
    <citation type="submission" date="2021-09" db="EMBL/GenBank/DDBJ databases">
        <title>The complete genome sequence of a new microorganism.</title>
        <authorList>
            <person name="Zi Z."/>
        </authorList>
    </citation>
    <scope>NUCLEOTIDE SEQUENCE [LARGE SCALE GENOMIC DNA]</scope>
    <source>
        <strain evidence="5 6">WGZ8</strain>
    </source>
</reference>
<sequence length="221" mass="24855">MDYSQPMEILRPRHRDISLICSRERVANALGYDPSKLAGFRLPHRGIGALLRSHLRLMAAEVTRLTAEQRAVALSSAVEMGLAALQAELRKVDHECVPDGLYQAARLIIRRDCGDPEFDLRVLVRELGCSRATLYRLFAERGESVAATIWSTRIENAYAMLTTSVHRYLRVGEVAQRCGFTDQSTFNRMFKRRYDVTPLDASRMSAAREVADLDSAPSLRG</sequence>
<dbReference type="InterPro" id="IPR020449">
    <property type="entry name" value="Tscrpt_reg_AraC-type_HTH"/>
</dbReference>
<dbReference type="Gene3D" id="1.10.10.60">
    <property type="entry name" value="Homeodomain-like"/>
    <property type="match status" value="1"/>
</dbReference>
<evidence type="ECO:0000313" key="5">
    <source>
        <dbReference type="EMBL" id="MBZ6077607.1"/>
    </source>
</evidence>
<dbReference type="InterPro" id="IPR050204">
    <property type="entry name" value="AraC_XylS_family_regulators"/>
</dbReference>
<dbReference type="PRINTS" id="PR00032">
    <property type="entry name" value="HTHARAC"/>
</dbReference>